<proteinExistence type="inferred from homology"/>
<dbReference type="GeneID" id="86192971"/>
<name>A0A6N7WN79_9FIRM</name>
<dbReference type="Gene3D" id="2.40.30.100">
    <property type="entry name" value="AF2212/PG0164-like"/>
    <property type="match status" value="1"/>
</dbReference>
<dbReference type="Proteomes" id="UP000436047">
    <property type="component" value="Unassembled WGS sequence"/>
</dbReference>
<evidence type="ECO:0000313" key="4">
    <source>
        <dbReference type="EMBL" id="MSS91144.1"/>
    </source>
</evidence>
<dbReference type="PANTHER" id="PTHR43673">
    <property type="entry name" value="NAD(P)H NITROREDUCTASE YDGI-RELATED"/>
    <property type="match status" value="1"/>
</dbReference>
<dbReference type="SUPFAM" id="SSF55469">
    <property type="entry name" value="FMN-dependent nitroreductase-like"/>
    <property type="match status" value="1"/>
</dbReference>
<dbReference type="InterPro" id="IPR029479">
    <property type="entry name" value="Nitroreductase"/>
</dbReference>
<evidence type="ECO:0000313" key="5">
    <source>
        <dbReference type="Proteomes" id="UP000436047"/>
    </source>
</evidence>
<keyword evidence="5" id="KW-1185">Reference proteome</keyword>
<dbReference type="RefSeq" id="WP_154467507.1">
    <property type="nucleotide sequence ID" value="NZ_JAXDZL010000072.1"/>
</dbReference>
<organism evidence="4 5">
    <name type="scientific">Eisenbergiella porci</name>
    <dbReference type="NCBI Taxonomy" id="2652274"/>
    <lineage>
        <taxon>Bacteria</taxon>
        <taxon>Bacillati</taxon>
        <taxon>Bacillota</taxon>
        <taxon>Clostridia</taxon>
        <taxon>Lachnospirales</taxon>
        <taxon>Lachnospiraceae</taxon>
        <taxon>Eisenbergiella</taxon>
    </lineage>
</organism>
<dbReference type="InterPro" id="IPR037079">
    <property type="entry name" value="AF2212/PG0164-like_sf"/>
</dbReference>
<reference evidence="4 5" key="1">
    <citation type="submission" date="2019-08" db="EMBL/GenBank/DDBJ databases">
        <title>In-depth cultivation of the pig gut microbiome towards novel bacterial diversity and tailored functional studies.</title>
        <authorList>
            <person name="Wylensek D."/>
            <person name="Hitch T.C.A."/>
            <person name="Clavel T."/>
        </authorList>
    </citation>
    <scope>NUCLEOTIDE SEQUENCE [LARGE SCALE GENOMIC DNA]</scope>
    <source>
        <strain evidence="4 5">WCA-389-WT-23B</strain>
    </source>
</reference>
<protein>
    <submittedName>
        <fullName evidence="4">DUF1905 domain-containing protein</fullName>
    </submittedName>
</protein>
<dbReference type="Pfam" id="PF00881">
    <property type="entry name" value="Nitroreductase"/>
    <property type="match status" value="1"/>
</dbReference>
<dbReference type="Gene3D" id="3.40.109.10">
    <property type="entry name" value="NADH Oxidase"/>
    <property type="match status" value="1"/>
</dbReference>
<evidence type="ECO:0000256" key="1">
    <source>
        <dbReference type="ARBA" id="ARBA00007118"/>
    </source>
</evidence>
<feature type="domain" description="Nitroreductase" evidence="3">
    <location>
        <begin position="81"/>
        <end position="130"/>
    </location>
</feature>
<dbReference type="SUPFAM" id="SSF141694">
    <property type="entry name" value="AF2212/PG0164-like"/>
    <property type="match status" value="1"/>
</dbReference>
<evidence type="ECO:0000259" key="3">
    <source>
        <dbReference type="Pfam" id="PF00881"/>
    </source>
</evidence>
<dbReference type="GO" id="GO:0016491">
    <property type="term" value="F:oxidoreductase activity"/>
    <property type="evidence" value="ECO:0007669"/>
    <property type="project" value="UniProtKB-KW"/>
</dbReference>
<comment type="caution">
    <text evidence="4">The sequence shown here is derived from an EMBL/GenBank/DDBJ whole genome shotgun (WGS) entry which is preliminary data.</text>
</comment>
<dbReference type="PANTHER" id="PTHR43673:SF10">
    <property type="entry name" value="NADH DEHYDROGENASE_NAD(P)H NITROREDUCTASE XCC3605-RELATED"/>
    <property type="match status" value="1"/>
</dbReference>
<accession>A0A6N7WN79</accession>
<evidence type="ECO:0000256" key="2">
    <source>
        <dbReference type="ARBA" id="ARBA00023002"/>
    </source>
</evidence>
<dbReference type="InterPro" id="IPR000415">
    <property type="entry name" value="Nitroreductase-like"/>
</dbReference>
<sequence>MSGTINHIEYRCKLLARGNGRFAMTVDKALQKALGYDGGTMKVHVTMAVEEAGKETGGENSVEMSAEPSLIPCGMDTLTAVRTRQSIRSFTAEPIAIAGEMLDTILCAGMYAPSAKNKRPCHFIVVRERQIFTGLSRSNPNAAMLETAACAIIVCGDKNREGMKEFLYADCAAAGRRQLCRMCGQGSGTSGMREAAGSG</sequence>
<dbReference type="AlphaFoldDB" id="A0A6N7WN79"/>
<keyword evidence="2" id="KW-0560">Oxidoreductase</keyword>
<dbReference type="EMBL" id="VUMI01000057">
    <property type="protein sequence ID" value="MSS91144.1"/>
    <property type="molecule type" value="Genomic_DNA"/>
</dbReference>
<comment type="similarity">
    <text evidence="1">Belongs to the nitroreductase family.</text>
</comment>
<gene>
    <name evidence="4" type="ORF">FYJ45_23765</name>
</gene>